<dbReference type="AlphaFoldDB" id="A0A6J1DJK6"/>
<dbReference type="OrthoDB" id="608866at2759"/>
<evidence type="ECO:0000256" key="1">
    <source>
        <dbReference type="SAM" id="Coils"/>
    </source>
</evidence>
<feature type="compositionally biased region" description="Basic and acidic residues" evidence="2">
    <location>
        <begin position="612"/>
        <end position="623"/>
    </location>
</feature>
<dbReference type="GeneID" id="111021128"/>
<feature type="compositionally biased region" description="Basic and acidic residues" evidence="2">
    <location>
        <begin position="631"/>
        <end position="660"/>
    </location>
</feature>
<proteinExistence type="predicted"/>
<accession>A0A6J1DJK6</accession>
<dbReference type="RefSeq" id="XP_022153672.1">
    <property type="nucleotide sequence ID" value="XM_022297980.1"/>
</dbReference>
<dbReference type="KEGG" id="mcha:111021128"/>
<dbReference type="PANTHER" id="PTHR33427">
    <property type="entry name" value="HNH ENDONUCLEASE"/>
    <property type="match status" value="1"/>
</dbReference>
<name>A0A6J1DJK6_MOMCH</name>
<dbReference type="Proteomes" id="UP000504603">
    <property type="component" value="Unplaced"/>
</dbReference>
<reference evidence="4" key="1">
    <citation type="submission" date="2025-08" db="UniProtKB">
        <authorList>
            <consortium name="RefSeq"/>
        </authorList>
    </citation>
    <scope>IDENTIFICATION</scope>
    <source>
        <strain evidence="4">OHB3-1</strain>
    </source>
</reference>
<keyword evidence="1" id="KW-0175">Coiled coil</keyword>
<evidence type="ECO:0000313" key="4">
    <source>
        <dbReference type="RefSeq" id="XP_022153672.1"/>
    </source>
</evidence>
<evidence type="ECO:0000313" key="3">
    <source>
        <dbReference type="Proteomes" id="UP000504603"/>
    </source>
</evidence>
<evidence type="ECO:0000256" key="2">
    <source>
        <dbReference type="SAM" id="MobiDB-lite"/>
    </source>
</evidence>
<feature type="coiled-coil region" evidence="1">
    <location>
        <begin position="374"/>
        <end position="418"/>
    </location>
</feature>
<dbReference type="PANTHER" id="PTHR33427:SF2">
    <property type="entry name" value="TRICHOHYALIN"/>
    <property type="match status" value="1"/>
</dbReference>
<feature type="compositionally biased region" description="Basic and acidic residues" evidence="2">
    <location>
        <begin position="483"/>
        <end position="500"/>
    </location>
</feature>
<feature type="region of interest" description="Disordered" evidence="2">
    <location>
        <begin position="575"/>
        <end position="669"/>
    </location>
</feature>
<protein>
    <submittedName>
        <fullName evidence="4">Uncharacterized protein LOC111021128</fullName>
    </submittedName>
</protein>
<feature type="compositionally biased region" description="Polar residues" evidence="2">
    <location>
        <begin position="579"/>
        <end position="596"/>
    </location>
</feature>
<feature type="region of interest" description="Disordered" evidence="2">
    <location>
        <begin position="475"/>
        <end position="500"/>
    </location>
</feature>
<keyword evidence="3" id="KW-1185">Reference proteome</keyword>
<organism evidence="3 4">
    <name type="scientific">Momordica charantia</name>
    <name type="common">Bitter gourd</name>
    <name type="synonym">Balsam pear</name>
    <dbReference type="NCBI Taxonomy" id="3673"/>
    <lineage>
        <taxon>Eukaryota</taxon>
        <taxon>Viridiplantae</taxon>
        <taxon>Streptophyta</taxon>
        <taxon>Embryophyta</taxon>
        <taxon>Tracheophyta</taxon>
        <taxon>Spermatophyta</taxon>
        <taxon>Magnoliopsida</taxon>
        <taxon>eudicotyledons</taxon>
        <taxon>Gunneridae</taxon>
        <taxon>Pentapetalae</taxon>
        <taxon>rosids</taxon>
        <taxon>fabids</taxon>
        <taxon>Cucurbitales</taxon>
        <taxon>Cucurbitaceae</taxon>
        <taxon>Momordiceae</taxon>
        <taxon>Momordica</taxon>
    </lineage>
</organism>
<sequence>MADNCLFTEEEMAIDEAVGHPQAYGKLCRDRHVGFYTHGPPFIFTPYSLKKREAAAARELDQMFPIINPKAKPTAKPKLFVSLLWKQLHHLGNAGFDPAVIRVDHYGNVLYYHADTASPLAWDIDHWFPCSRGGLTVPSNLRILQWQACKRKHHKLEFLVPWWDFQLGISVNQFLSIFASSNSDFRRRAFSFLFSEGENEELNASQTVESHSFPQHFMESKERHGFAPAAIVLSRRECYDSPSPLRSLDYNRQPRPSIPIVASRKVKPELLKENENPDFITNPYQAIVMARDSLRQREERGKLKAEIEKVDDEVNDMKLNNEEEKLTIQDLELKLIKHRRRAEKCRRLAEAQSSYRTMLEKMIRDTMHQSVIYKEQLRLNQAASNALMARLEAQKAICDAAEKDLYQKYRQRDELEKQLRPEYEQVRKRSRTDDMLLEETNYKTPTLHLPGIKPKTPTHKELRLFLEEEQRASEYALSQNGEQTKKETDVTMEKPGENNDKAIVPLEEGSLITEKLQNLEIGEPKKHDMLFPYLRESDVEDEDEDEESRKQRGKGNVEKWLQILLEENQENAADHLQNEVESSGTGKTNEISTKPNADSPRKEVEIPITIEEQNKEEDKDRIVGTEGGGSKAEKEVSTEECEKNEQSGKERRLTRTDSPRIFRRIPSSPSLILGGMKKGVDCMGKKPIVNGEDDVDGENHAAKDSFIKSSIKTLKKAVKI</sequence>
<feature type="coiled-coil region" evidence="1">
    <location>
        <begin position="300"/>
        <end position="348"/>
    </location>
</feature>
<gene>
    <name evidence="4" type="primary">LOC111021128</name>
</gene>